<accession>A0ABQ4K4D2</accession>
<proteinExistence type="predicted"/>
<keyword evidence="2" id="KW-0067">ATP-binding</keyword>
<dbReference type="Gene3D" id="1.10.8.60">
    <property type="match status" value="1"/>
</dbReference>
<keyword evidence="1" id="KW-0547">Nucleotide-binding</keyword>
<dbReference type="RefSeq" id="WP_018707126.1">
    <property type="nucleotide sequence ID" value="NZ_BOQT01000005.1"/>
</dbReference>
<dbReference type="Proteomes" id="UP000680279">
    <property type="component" value="Unassembled WGS sequence"/>
</dbReference>
<organism evidence="4 5">
    <name type="scientific">Siminovitchia fordii</name>
    <dbReference type="NCBI Taxonomy" id="254759"/>
    <lineage>
        <taxon>Bacteria</taxon>
        <taxon>Bacillati</taxon>
        <taxon>Bacillota</taxon>
        <taxon>Bacilli</taxon>
        <taxon>Bacillales</taxon>
        <taxon>Bacillaceae</taxon>
        <taxon>Siminovitchia</taxon>
    </lineage>
</organism>
<dbReference type="InterPro" id="IPR002078">
    <property type="entry name" value="Sigma_54_int"/>
</dbReference>
<name>A0ABQ4K4D2_9BACI</name>
<dbReference type="Pfam" id="PF25601">
    <property type="entry name" value="AAA_lid_14"/>
    <property type="match status" value="1"/>
</dbReference>
<evidence type="ECO:0000313" key="4">
    <source>
        <dbReference type="EMBL" id="GIN20594.1"/>
    </source>
</evidence>
<keyword evidence="5" id="KW-1185">Reference proteome</keyword>
<dbReference type="EMBL" id="BOQT01000005">
    <property type="protein sequence ID" value="GIN20594.1"/>
    <property type="molecule type" value="Genomic_DNA"/>
</dbReference>
<dbReference type="PROSITE" id="PS00688">
    <property type="entry name" value="SIGMA54_INTERACT_3"/>
    <property type="match status" value="1"/>
</dbReference>
<dbReference type="InterPro" id="IPR058031">
    <property type="entry name" value="AAA_lid_NorR"/>
</dbReference>
<evidence type="ECO:0000256" key="2">
    <source>
        <dbReference type="ARBA" id="ARBA00022840"/>
    </source>
</evidence>
<dbReference type="InterPro" id="IPR025944">
    <property type="entry name" value="Sigma_54_int_dom_CS"/>
</dbReference>
<evidence type="ECO:0000256" key="1">
    <source>
        <dbReference type="ARBA" id="ARBA00022741"/>
    </source>
</evidence>
<gene>
    <name evidence="4" type="ORF">J1TS3_17280</name>
</gene>
<sequence length="100" mass="11722">MTKGMETAELNSNRFAVDTDFEKNQTIVLRNKRIETIRYLAAYHWPGNVRELRNMVENLIVSVSEQTLEPYHLPFRITQVEQDSNNVNLKKMVQNSRLGK</sequence>
<reference evidence="4 5" key="1">
    <citation type="submission" date="2021-03" db="EMBL/GenBank/DDBJ databases">
        <title>Antimicrobial resistance genes in bacteria isolated from Japanese honey, and their potential for conferring macrolide and lincosamide resistance in the American foulbrood pathogen Paenibacillus larvae.</title>
        <authorList>
            <person name="Okamoto M."/>
            <person name="Kumagai M."/>
            <person name="Kanamori H."/>
            <person name="Takamatsu D."/>
        </authorList>
    </citation>
    <scope>NUCLEOTIDE SEQUENCE [LARGE SCALE GENOMIC DNA]</scope>
    <source>
        <strain evidence="4 5">J1TS3</strain>
    </source>
</reference>
<protein>
    <recommendedName>
        <fullName evidence="3">Sigma-54 factor interaction domain-containing protein</fullName>
    </recommendedName>
</protein>
<feature type="domain" description="Sigma-54 factor interaction" evidence="3">
    <location>
        <begin position="35"/>
        <end position="61"/>
    </location>
</feature>
<comment type="caution">
    <text evidence="4">The sequence shown here is derived from an EMBL/GenBank/DDBJ whole genome shotgun (WGS) entry which is preliminary data.</text>
</comment>
<evidence type="ECO:0000259" key="3">
    <source>
        <dbReference type="PROSITE" id="PS50045"/>
    </source>
</evidence>
<evidence type="ECO:0000313" key="5">
    <source>
        <dbReference type="Proteomes" id="UP000680279"/>
    </source>
</evidence>
<dbReference type="PROSITE" id="PS50045">
    <property type="entry name" value="SIGMA54_INTERACT_4"/>
    <property type="match status" value="1"/>
</dbReference>